<accession>A0A1Z4NB87</accession>
<evidence type="ECO:0008006" key="3">
    <source>
        <dbReference type="Google" id="ProtNLM"/>
    </source>
</evidence>
<geneLocation type="plasmid" evidence="2">
    <name>Plasmid1 dna</name>
</geneLocation>
<dbReference type="RefSeq" id="WP_096584735.1">
    <property type="nucleotide sequence ID" value="NZ_CAWNJS010000002.1"/>
</dbReference>
<gene>
    <name evidence="1" type="ORF">NIES37_69970</name>
</gene>
<dbReference type="KEGG" id="ttq:NIES37_69970"/>
<name>A0A1Z4NB87_9CYAN</name>
<dbReference type="Proteomes" id="UP000218785">
    <property type="component" value="Plasmid plasmid1"/>
</dbReference>
<keyword evidence="2" id="KW-1185">Reference proteome</keyword>
<keyword evidence="1" id="KW-0614">Plasmid</keyword>
<evidence type="ECO:0000313" key="1">
    <source>
        <dbReference type="EMBL" id="BAZ02984.1"/>
    </source>
</evidence>
<sequence>MNLLLEGIIGYKIVTSSSLPTHTSSGLEYLYAGNGIFARAIRPGIEVLMPICLSTQTIKGLPHLTPYLKVTPLIPKALLLEMWRLSYQAGNQFHEILFHLHCTDAGWDLQVPQQIQTPTSCQPTHSGSDSSHHKAAFDIHSHGSLAAFFSTTDNADESGFRIYAVLGRVNTKKPEIKLRVGLFRHCWDVPARAVFDIERDFFMVDVSLLSGCKFYSTDVPPINVMENLWS</sequence>
<protein>
    <recommendedName>
        <fullName evidence="3">JAB domain-containing protein</fullName>
    </recommendedName>
</protein>
<evidence type="ECO:0000313" key="2">
    <source>
        <dbReference type="Proteomes" id="UP000218785"/>
    </source>
</evidence>
<reference evidence="1 2" key="1">
    <citation type="submission" date="2017-06" db="EMBL/GenBank/DDBJ databases">
        <title>Genome sequencing of cyanobaciteial culture collection at National Institute for Environmental Studies (NIES).</title>
        <authorList>
            <person name="Hirose Y."/>
            <person name="Shimura Y."/>
            <person name="Fujisawa T."/>
            <person name="Nakamura Y."/>
            <person name="Kawachi M."/>
        </authorList>
    </citation>
    <scope>NUCLEOTIDE SEQUENCE [LARGE SCALE GENOMIC DNA]</scope>
    <source>
        <strain evidence="1 2">NIES-37</strain>
        <plasmid evidence="2">Plasmid1 dna</plasmid>
    </source>
</reference>
<dbReference type="AlphaFoldDB" id="A0A1Z4NB87"/>
<proteinExistence type="predicted"/>
<organism evidence="1 2">
    <name type="scientific">Tolypothrix tenuis PCC 7101</name>
    <dbReference type="NCBI Taxonomy" id="231146"/>
    <lineage>
        <taxon>Bacteria</taxon>
        <taxon>Bacillati</taxon>
        <taxon>Cyanobacteriota</taxon>
        <taxon>Cyanophyceae</taxon>
        <taxon>Nostocales</taxon>
        <taxon>Tolypothrichaceae</taxon>
        <taxon>Tolypothrix</taxon>
    </lineage>
</organism>
<dbReference type="EMBL" id="AP018249">
    <property type="protein sequence ID" value="BAZ02984.1"/>
    <property type="molecule type" value="Genomic_DNA"/>
</dbReference>